<protein>
    <submittedName>
        <fullName evidence="1">Uncharacterized protein</fullName>
    </submittedName>
</protein>
<evidence type="ECO:0000313" key="1">
    <source>
        <dbReference type="EMBL" id="KAK7200674.1"/>
    </source>
</evidence>
<sequence>MSAAASPLAQRLEQVQERIGSVYDTYAAATAADSVARKKLDRRTRARLQQALTVDLGALYRDVFAAEPVRVSAAELEVLLRLLPSMTALAALPTSDTPLLLIVARALPSPSRDGAAATLVSDVAVDAALEQLTRLLHHPERWSTGATQETLAIRATAAGVLARLLRYHCATAEEAAVEAQWRRWQEAVSHALLDELHSWVAELEAVLAQPANDAAHKRPSALKKSASSTAASLSAAAVAALLCQLLSLATALAEHPCARSLPSEAWSPLLASAVSVMGPPQEATRRLELAYTALSLVLAVRRAGVVSLGVWREVGLEVVAKAVPRGAADAPLPLPVSPLSSNAVSYASLVMSYVRLVKELALLEVEESVTDSDAVRSTARQLHTVLAGLVEVATHVSLEQSESTAEAPTSAEARVSLLPVVVKDLLSVRGASRSSPRQYARYVHGMLVGRAPLVPCIATLLAGDCQTQAALLASPRGPTVLNANAEILQGVYLWAIHATVDEGLLATSHRTQPAADLPWDSYDAADVAVGGLTVRLADVLLACPALCARAEVAVLAARIVACEGLALLLHLLLFVVRLHGVADDVSWNVRYRERLYAAEERVLRAVAAFDCGSPPVLTAFTDALDQASALLGPTAAKVGALLPSSSRPSLAAAGCQGALEKLMEVIPIF</sequence>
<dbReference type="AlphaFoldDB" id="A0AAW0F4T3"/>
<organism evidence="1 2">
    <name type="scientific">Novymonas esmeraldas</name>
    <dbReference type="NCBI Taxonomy" id="1808958"/>
    <lineage>
        <taxon>Eukaryota</taxon>
        <taxon>Discoba</taxon>
        <taxon>Euglenozoa</taxon>
        <taxon>Kinetoplastea</taxon>
        <taxon>Metakinetoplastina</taxon>
        <taxon>Trypanosomatida</taxon>
        <taxon>Trypanosomatidae</taxon>
        <taxon>Novymonas</taxon>
    </lineage>
</organism>
<comment type="caution">
    <text evidence="1">The sequence shown here is derived from an EMBL/GenBank/DDBJ whole genome shotgun (WGS) entry which is preliminary data.</text>
</comment>
<dbReference type="EMBL" id="JAECZO010000007">
    <property type="protein sequence ID" value="KAK7200674.1"/>
    <property type="molecule type" value="Genomic_DNA"/>
</dbReference>
<gene>
    <name evidence="1" type="ORF">NESM_000124300</name>
</gene>
<keyword evidence="2" id="KW-1185">Reference proteome</keyword>
<accession>A0AAW0F4T3</accession>
<evidence type="ECO:0000313" key="2">
    <source>
        <dbReference type="Proteomes" id="UP001430356"/>
    </source>
</evidence>
<dbReference type="Proteomes" id="UP001430356">
    <property type="component" value="Unassembled WGS sequence"/>
</dbReference>
<name>A0AAW0F4T3_9TRYP</name>
<proteinExistence type="predicted"/>
<reference evidence="1 2" key="1">
    <citation type="journal article" date="2021" name="MBio">
        <title>A New Model Trypanosomatid, Novymonas esmeraldas: Genomic Perception of Its 'Candidatus Pandoraea novymonadis' Endosymbiont.</title>
        <authorList>
            <person name="Zakharova A."/>
            <person name="Saura A."/>
            <person name="Butenko A."/>
            <person name="Podesvova L."/>
            <person name="Warmusova S."/>
            <person name="Kostygov A.Y."/>
            <person name="Nenarokova A."/>
            <person name="Lukes J."/>
            <person name="Opperdoes F.R."/>
            <person name="Yurchenko V."/>
        </authorList>
    </citation>
    <scope>NUCLEOTIDE SEQUENCE [LARGE SCALE GENOMIC DNA]</scope>
    <source>
        <strain evidence="1 2">E262AT.01</strain>
    </source>
</reference>